<dbReference type="AlphaFoldDB" id="A0A7J6EY45"/>
<reference evidence="3 4" key="1">
    <citation type="journal article" date="2020" name="bioRxiv">
        <title>Sequence and annotation of 42 cannabis genomes reveals extensive copy number variation in cannabinoid synthesis and pathogen resistance genes.</title>
        <authorList>
            <person name="Mckernan K.J."/>
            <person name="Helbert Y."/>
            <person name="Kane L.T."/>
            <person name="Ebling H."/>
            <person name="Zhang L."/>
            <person name="Liu B."/>
            <person name="Eaton Z."/>
            <person name="Mclaughlin S."/>
            <person name="Kingan S."/>
            <person name="Baybayan P."/>
            <person name="Concepcion G."/>
            <person name="Jordan M."/>
            <person name="Riva A."/>
            <person name="Barbazuk W."/>
            <person name="Harkins T."/>
        </authorList>
    </citation>
    <scope>NUCLEOTIDE SEQUENCE [LARGE SCALE GENOMIC DNA]</scope>
    <source>
        <strain evidence="3 4">cv. Jamaican Lion 4</strain>
        <strain evidence="2">Father</strain>
        <strain evidence="1">Mother</strain>
        <tissue evidence="2">Leaf</tissue>
    </source>
</reference>
<dbReference type="EMBL" id="JAATIQ010000300">
    <property type="protein sequence ID" value="KAF4363246.1"/>
    <property type="molecule type" value="Genomic_DNA"/>
</dbReference>
<evidence type="ECO:0000313" key="2">
    <source>
        <dbReference type="EMBL" id="KAF4363246.1"/>
    </source>
</evidence>
<sequence length="132" mass="14980">MEEEEEKMFASPFGTEVRDQYPYPCEAKVQTTTSCSFPNDRDTMGVARGVRGGTETPATIARQRQIDIQDELTARGRRHCSRLSWSSTTERLAQMMVGSSAGVIRLQWSRKLRIRIDSDSKMDGFQLVREGD</sequence>
<evidence type="ECO:0000313" key="1">
    <source>
        <dbReference type="EMBL" id="KAF4360095.1"/>
    </source>
</evidence>
<accession>A0A7J6EY45</accession>
<dbReference type="EMBL" id="JAATIP010000208">
    <property type="protein sequence ID" value="KAF4360095.1"/>
    <property type="molecule type" value="Genomic_DNA"/>
</dbReference>
<evidence type="ECO:0000313" key="3">
    <source>
        <dbReference type="Proteomes" id="UP000525078"/>
    </source>
</evidence>
<dbReference type="Proteomes" id="UP000525078">
    <property type="component" value="Unassembled WGS sequence"/>
</dbReference>
<organism evidence="2 4">
    <name type="scientific">Cannabis sativa</name>
    <name type="common">Hemp</name>
    <name type="synonym">Marijuana</name>
    <dbReference type="NCBI Taxonomy" id="3483"/>
    <lineage>
        <taxon>Eukaryota</taxon>
        <taxon>Viridiplantae</taxon>
        <taxon>Streptophyta</taxon>
        <taxon>Embryophyta</taxon>
        <taxon>Tracheophyta</taxon>
        <taxon>Spermatophyta</taxon>
        <taxon>Magnoliopsida</taxon>
        <taxon>eudicotyledons</taxon>
        <taxon>Gunneridae</taxon>
        <taxon>Pentapetalae</taxon>
        <taxon>rosids</taxon>
        <taxon>fabids</taxon>
        <taxon>Rosales</taxon>
        <taxon>Cannabaceae</taxon>
        <taxon>Cannabis</taxon>
    </lineage>
</organism>
<comment type="caution">
    <text evidence="2">The sequence shown here is derived from an EMBL/GenBank/DDBJ whole genome shotgun (WGS) entry which is preliminary data.</text>
</comment>
<gene>
    <name evidence="1" type="ORF">F8388_015964</name>
    <name evidence="2" type="ORF">G4B88_016000</name>
</gene>
<name>A0A7J6EY45_CANSA</name>
<keyword evidence="4" id="KW-1185">Reference proteome</keyword>
<evidence type="ECO:0000313" key="4">
    <source>
        <dbReference type="Proteomes" id="UP000583929"/>
    </source>
</evidence>
<dbReference type="Proteomes" id="UP000583929">
    <property type="component" value="Unassembled WGS sequence"/>
</dbReference>
<protein>
    <submittedName>
        <fullName evidence="2">Uncharacterized protein</fullName>
    </submittedName>
</protein>
<proteinExistence type="predicted"/>